<evidence type="ECO:0000313" key="2">
    <source>
        <dbReference type="EMBL" id="MDH5830422.1"/>
    </source>
</evidence>
<gene>
    <name evidence="2" type="ORF">QFW80_07825</name>
</gene>
<keyword evidence="3" id="KW-1185">Reference proteome</keyword>
<accession>A0ABT6JIC5</accession>
<evidence type="ECO:0000259" key="1">
    <source>
        <dbReference type="PROSITE" id="PS51186"/>
    </source>
</evidence>
<organism evidence="2 3">
    <name type="scientific">Luteimonas rhizosphaericola</name>
    <dbReference type="NCBI Taxonomy" id="3042024"/>
    <lineage>
        <taxon>Bacteria</taxon>
        <taxon>Pseudomonadati</taxon>
        <taxon>Pseudomonadota</taxon>
        <taxon>Gammaproteobacteria</taxon>
        <taxon>Lysobacterales</taxon>
        <taxon>Lysobacteraceae</taxon>
        <taxon>Luteimonas</taxon>
    </lineage>
</organism>
<dbReference type="PANTHER" id="PTHR43441:SF11">
    <property type="entry name" value="RIBOSOMAL-PROTEIN-SERINE ACETYLTRANSFERASE"/>
    <property type="match status" value="1"/>
</dbReference>
<evidence type="ECO:0000313" key="3">
    <source>
        <dbReference type="Proteomes" id="UP001156831"/>
    </source>
</evidence>
<dbReference type="PROSITE" id="PS51186">
    <property type="entry name" value="GNAT"/>
    <property type="match status" value="1"/>
</dbReference>
<comment type="caution">
    <text evidence="2">The sequence shown here is derived from an EMBL/GenBank/DDBJ whole genome shotgun (WGS) entry which is preliminary data.</text>
</comment>
<dbReference type="Proteomes" id="UP001156831">
    <property type="component" value="Unassembled WGS sequence"/>
</dbReference>
<feature type="domain" description="N-acetyltransferase" evidence="1">
    <location>
        <begin position="23"/>
        <end position="195"/>
    </location>
</feature>
<protein>
    <submittedName>
        <fullName evidence="2">GNAT family N-acetyltransferase</fullName>
    </submittedName>
</protein>
<dbReference type="PANTHER" id="PTHR43441">
    <property type="entry name" value="RIBOSOMAL-PROTEIN-SERINE ACETYLTRANSFERASE"/>
    <property type="match status" value="1"/>
</dbReference>
<dbReference type="InterPro" id="IPR000182">
    <property type="entry name" value="GNAT_dom"/>
</dbReference>
<dbReference type="EMBL" id="JARXRN010000021">
    <property type="protein sequence ID" value="MDH5830422.1"/>
    <property type="molecule type" value="Genomic_DNA"/>
</dbReference>
<name>A0ABT6JIC5_9GAMM</name>
<dbReference type="Gene3D" id="3.40.630.30">
    <property type="match status" value="1"/>
</dbReference>
<reference evidence="2 3" key="1">
    <citation type="submission" date="2023-04" db="EMBL/GenBank/DDBJ databases">
        <title>Luteimonas sp. M1R5S18.</title>
        <authorList>
            <person name="Sun J.-Q."/>
        </authorList>
    </citation>
    <scope>NUCLEOTIDE SEQUENCE [LARGE SCALE GENOMIC DNA]</scope>
    <source>
        <strain evidence="2 3">M1R5S18</strain>
    </source>
</reference>
<dbReference type="InterPro" id="IPR016181">
    <property type="entry name" value="Acyl_CoA_acyltransferase"/>
</dbReference>
<proteinExistence type="predicted"/>
<dbReference type="InterPro" id="IPR051908">
    <property type="entry name" value="Ribosomal_N-acetyltransferase"/>
</dbReference>
<dbReference type="Pfam" id="PF13302">
    <property type="entry name" value="Acetyltransf_3"/>
    <property type="match status" value="1"/>
</dbReference>
<dbReference type="SUPFAM" id="SSF55729">
    <property type="entry name" value="Acyl-CoA N-acyltransferases (Nat)"/>
    <property type="match status" value="1"/>
</dbReference>
<sequence length="195" mass="22037">MSGDIHARLAALPAFPTLTGARVRLREPRTDDVDGVFALFGDPTAMRYWSSAPMRSRMQAEGRLEDMQAAFARGEALDWIIADRRSDRAMGTCTLFRFDARHRRAEVGYALGTAHWGKGLASEAVSLALDWSFRTLGLHRVEADIDPRNEPSRRLLLRLGFRSEGLMRERFFVGGEATDSELFGLLAQEWRRPVR</sequence>
<dbReference type="RefSeq" id="WP_280601077.1">
    <property type="nucleotide sequence ID" value="NZ_JARXRN010000021.1"/>
</dbReference>